<name>A0A835E543_9POAL</name>
<dbReference type="EMBL" id="JACEFO010002303">
    <property type="protein sequence ID" value="KAF8666975.1"/>
    <property type="molecule type" value="Genomic_DNA"/>
</dbReference>
<gene>
    <name evidence="1" type="ORF">HU200_053142</name>
</gene>
<dbReference type="Proteomes" id="UP000636709">
    <property type="component" value="Unassembled WGS sequence"/>
</dbReference>
<reference evidence="1" key="1">
    <citation type="submission" date="2020-07" db="EMBL/GenBank/DDBJ databases">
        <title>Genome sequence and genetic diversity analysis of an under-domesticated orphan crop, white fonio (Digitaria exilis).</title>
        <authorList>
            <person name="Bennetzen J.L."/>
            <person name="Chen S."/>
            <person name="Ma X."/>
            <person name="Wang X."/>
            <person name="Yssel A.E.J."/>
            <person name="Chaluvadi S.R."/>
            <person name="Johnson M."/>
            <person name="Gangashetty P."/>
            <person name="Hamidou F."/>
            <person name="Sanogo M.D."/>
            <person name="Zwaenepoel A."/>
            <person name="Wallace J."/>
            <person name="Van De Peer Y."/>
            <person name="Van Deynze A."/>
        </authorList>
    </citation>
    <scope>NUCLEOTIDE SEQUENCE</scope>
    <source>
        <tissue evidence="1">Leaves</tissue>
    </source>
</reference>
<dbReference type="OrthoDB" id="649663at2759"/>
<proteinExistence type="predicted"/>
<sequence length="97" mass="10833">MSRCGHRRQPSIIPENAAILQFEEIMVDDTIASRKKSPKEDTPYVGNEIKYQSITELNTDKNVNNESIQVDGKAKNDNEGVKDLASQVTTSLVIKDI</sequence>
<keyword evidence="2" id="KW-1185">Reference proteome</keyword>
<evidence type="ECO:0000313" key="1">
    <source>
        <dbReference type="EMBL" id="KAF8666975.1"/>
    </source>
</evidence>
<comment type="caution">
    <text evidence="1">The sequence shown here is derived from an EMBL/GenBank/DDBJ whole genome shotgun (WGS) entry which is preliminary data.</text>
</comment>
<protein>
    <submittedName>
        <fullName evidence="1">Uncharacterized protein</fullName>
    </submittedName>
</protein>
<organism evidence="1 2">
    <name type="scientific">Digitaria exilis</name>
    <dbReference type="NCBI Taxonomy" id="1010633"/>
    <lineage>
        <taxon>Eukaryota</taxon>
        <taxon>Viridiplantae</taxon>
        <taxon>Streptophyta</taxon>
        <taxon>Embryophyta</taxon>
        <taxon>Tracheophyta</taxon>
        <taxon>Spermatophyta</taxon>
        <taxon>Magnoliopsida</taxon>
        <taxon>Liliopsida</taxon>
        <taxon>Poales</taxon>
        <taxon>Poaceae</taxon>
        <taxon>PACMAD clade</taxon>
        <taxon>Panicoideae</taxon>
        <taxon>Panicodae</taxon>
        <taxon>Paniceae</taxon>
        <taxon>Anthephorinae</taxon>
        <taxon>Digitaria</taxon>
    </lineage>
</organism>
<evidence type="ECO:0000313" key="2">
    <source>
        <dbReference type="Proteomes" id="UP000636709"/>
    </source>
</evidence>
<dbReference type="AlphaFoldDB" id="A0A835E543"/>
<accession>A0A835E543</accession>